<accession>A0A7W9BDG5</accession>
<keyword evidence="1" id="KW-0812">Transmembrane</keyword>
<proteinExistence type="predicted"/>
<feature type="transmembrane region" description="Helical" evidence="1">
    <location>
        <begin position="382"/>
        <end position="403"/>
    </location>
</feature>
<feature type="transmembrane region" description="Helical" evidence="1">
    <location>
        <begin position="60"/>
        <end position="79"/>
    </location>
</feature>
<comment type="caution">
    <text evidence="2">The sequence shown here is derived from an EMBL/GenBank/DDBJ whole genome shotgun (WGS) entry which is preliminary data.</text>
</comment>
<feature type="transmembrane region" description="Helical" evidence="1">
    <location>
        <begin position="499"/>
        <end position="519"/>
    </location>
</feature>
<feature type="transmembrane region" description="Helical" evidence="1">
    <location>
        <begin position="105"/>
        <end position="131"/>
    </location>
</feature>
<evidence type="ECO:0000313" key="2">
    <source>
        <dbReference type="EMBL" id="MBB5715200.1"/>
    </source>
</evidence>
<keyword evidence="3" id="KW-1185">Reference proteome</keyword>
<feature type="transmembrane region" description="Helical" evidence="1">
    <location>
        <begin position="340"/>
        <end position="362"/>
    </location>
</feature>
<feature type="transmembrane region" description="Helical" evidence="1">
    <location>
        <begin position="423"/>
        <end position="443"/>
    </location>
</feature>
<feature type="transmembrane region" description="Helical" evidence="1">
    <location>
        <begin position="233"/>
        <end position="251"/>
    </location>
</feature>
<keyword evidence="1" id="KW-1133">Transmembrane helix</keyword>
<feature type="transmembrane region" description="Helical" evidence="1">
    <location>
        <begin position="169"/>
        <end position="186"/>
    </location>
</feature>
<feature type="transmembrane region" description="Helical" evidence="1">
    <location>
        <begin position="137"/>
        <end position="162"/>
    </location>
</feature>
<gene>
    <name evidence="2" type="ORF">FHS94_002041</name>
</gene>
<organism evidence="2 3">
    <name type="scientific">Sphingomonas aerophila</name>
    <dbReference type="NCBI Taxonomy" id="1344948"/>
    <lineage>
        <taxon>Bacteria</taxon>
        <taxon>Pseudomonadati</taxon>
        <taxon>Pseudomonadota</taxon>
        <taxon>Alphaproteobacteria</taxon>
        <taxon>Sphingomonadales</taxon>
        <taxon>Sphingomonadaceae</taxon>
        <taxon>Sphingomonas</taxon>
    </lineage>
</organism>
<keyword evidence="1" id="KW-0472">Membrane</keyword>
<dbReference type="Proteomes" id="UP000546200">
    <property type="component" value="Unassembled WGS sequence"/>
</dbReference>
<feature type="transmembrane region" description="Helical" evidence="1">
    <location>
        <begin position="18"/>
        <end position="36"/>
    </location>
</feature>
<evidence type="ECO:0000313" key="3">
    <source>
        <dbReference type="Proteomes" id="UP000546200"/>
    </source>
</evidence>
<dbReference type="AlphaFoldDB" id="A0A7W9BDG5"/>
<reference evidence="2 3" key="1">
    <citation type="submission" date="2020-08" db="EMBL/GenBank/DDBJ databases">
        <title>Genomic Encyclopedia of Type Strains, Phase IV (KMG-IV): sequencing the most valuable type-strain genomes for metagenomic binning, comparative biology and taxonomic classification.</title>
        <authorList>
            <person name="Goeker M."/>
        </authorList>
    </citation>
    <scope>NUCLEOTIDE SEQUENCE [LARGE SCALE GENOMIC DNA]</scope>
    <source>
        <strain evidence="2 3">DSM 100044</strain>
    </source>
</reference>
<dbReference type="EMBL" id="JACIJK010000005">
    <property type="protein sequence ID" value="MBB5715200.1"/>
    <property type="molecule type" value="Genomic_DNA"/>
</dbReference>
<dbReference type="RefSeq" id="WP_184057241.1">
    <property type="nucleotide sequence ID" value="NZ_JACIJK010000005.1"/>
</dbReference>
<name>A0A7W9BDG5_9SPHN</name>
<feature type="transmembrane region" description="Helical" evidence="1">
    <location>
        <begin position="307"/>
        <end position="328"/>
    </location>
</feature>
<protein>
    <submittedName>
        <fullName evidence="2">ABC-type transport system involved in multi-copper enzyme maturation permease subunit</fullName>
    </submittedName>
</protein>
<feature type="transmembrane region" description="Helical" evidence="1">
    <location>
        <begin position="455"/>
        <end position="473"/>
    </location>
</feature>
<evidence type="ECO:0000256" key="1">
    <source>
        <dbReference type="SAM" id="Phobius"/>
    </source>
</evidence>
<sequence>MIARLAWLELRQQIGSRVFWIVFAVSVLMVGGAMAIDELRVGLLTTGARTGAAAIVRTHLVWSLFFLFTAAALVGEAVLRDRTSRFADLVGATPVDPRAYALGRLAGSIGALLVCFLSVPAAMAMGGLLLGAGTGPVASYAFALFALAVPNLLFAAALFFALASAMRSMAGCLIGAACILTIYGLVGDSGAAAAGLADPFGFAAVHRATLGWSAARLDAAAPPLAGVLLVNRVLWIGMAALLVAVGLGLSGRGGRSSPRVHPRPTERVTSVSPRAELIPRQRSQRTSAWREAAFQLWWQVRFESARVFRTPVFAVLVGLGLANAVAAASRVHGTPAMVEALLRSFQLVPVVVVLFFAGELFWAEREHRVAPLISVTSARPSVLILAKLLALAMILFLLGVVSGGAGAVTQGLLGVVPSLTAYLTWYVLPQSFDWVLLGILALFLQSIATNKLAGWGYMVFYLIGSLALNKLGWQDPHFRFGSYPGAPLPPALSGAQGVGWYRLGWGSVALVMVVLTCNLPRRHP</sequence>